<dbReference type="Gene3D" id="3.40.50.1820">
    <property type="entry name" value="alpha/beta hydrolase"/>
    <property type="match status" value="1"/>
</dbReference>
<dbReference type="EMBL" id="FO203512">
    <property type="protein sequence ID" value="CCK74346.1"/>
    <property type="molecule type" value="Genomic_DNA"/>
</dbReference>
<dbReference type="InterPro" id="IPR029058">
    <property type="entry name" value="AB_hydrolase_fold"/>
</dbReference>
<dbReference type="AlphaFoldDB" id="R4YJC8"/>
<organism evidence="2 3">
    <name type="scientific">Oleispira antarctica RB-8</name>
    <dbReference type="NCBI Taxonomy" id="698738"/>
    <lineage>
        <taxon>Bacteria</taxon>
        <taxon>Pseudomonadati</taxon>
        <taxon>Pseudomonadota</taxon>
        <taxon>Gammaproteobacteria</taxon>
        <taxon>Oceanospirillales</taxon>
        <taxon>Oceanospirillaceae</taxon>
        <taxon>Oleispira</taxon>
    </lineage>
</organism>
<keyword evidence="2" id="KW-0378">Hydrolase</keyword>
<keyword evidence="3" id="KW-1185">Reference proteome</keyword>
<dbReference type="STRING" id="698738.OLEAN_C01700"/>
<dbReference type="Proteomes" id="UP000032749">
    <property type="component" value="Chromosome"/>
</dbReference>
<dbReference type="GO" id="GO:0046464">
    <property type="term" value="P:acylglycerol catabolic process"/>
    <property type="evidence" value="ECO:0007669"/>
    <property type="project" value="TreeGrafter"/>
</dbReference>
<dbReference type="Pfam" id="PF00561">
    <property type="entry name" value="Abhydrolase_1"/>
    <property type="match status" value="1"/>
</dbReference>
<reference evidence="2 3" key="1">
    <citation type="journal article" date="2013" name="Nat. Commun.">
        <title>Genome sequence and functional genomic analysis of the oil-degrading bacterium Oleispira antarctica.</title>
        <authorList>
            <person name="Kube M."/>
            <person name="Chernikova T.N."/>
            <person name="Al-Ramahi Y."/>
            <person name="Beloqui A."/>
            <person name="Lopez-Cortez N."/>
            <person name="Guazzaroni M.E."/>
            <person name="Heipieper H.J."/>
            <person name="Klages S."/>
            <person name="Kotsyurbenko O.R."/>
            <person name="Langer I."/>
            <person name="Nechitaylo T.Y."/>
            <person name="Lunsdorf H."/>
            <person name="Fernandez M."/>
            <person name="Juarez S."/>
            <person name="Ciordia S."/>
            <person name="Singer A."/>
            <person name="Kagan O."/>
            <person name="Egorova O."/>
            <person name="Petit P.A."/>
            <person name="Stogios P."/>
            <person name="Kim Y."/>
            <person name="Tchigvintsev A."/>
            <person name="Flick R."/>
            <person name="Denaro R."/>
            <person name="Genovese M."/>
            <person name="Albar J.P."/>
            <person name="Reva O.N."/>
            <person name="Martinez-Gomariz M."/>
            <person name="Tran H."/>
            <person name="Ferrer M."/>
            <person name="Savchenko A."/>
            <person name="Yakunin A.F."/>
            <person name="Yakimov M.M."/>
            <person name="Golyshina O.V."/>
            <person name="Reinhardt R."/>
            <person name="Golyshin P.N."/>
        </authorList>
    </citation>
    <scope>NUCLEOTIDE SEQUENCE [LARGE SCALE GENOMIC DNA]</scope>
</reference>
<accession>R4YJC8</accession>
<sequence length="330" mass="37905">MSAVKSLTLDIDLIDREVISLPVWQAGGDFFKYCRFDIHYNIFYRDSAQSLQEKHLKDELAKPTLLLIHGFPTASIDWHAVWPVLNQYFRLVTLDMMGFGLSDKPKEYQYSIHDQADIVQSLLNTLGITDYHLMAHDYGDTVAQELLARQFERERSLSDCALQRRILSTVLLNGGLFPETHRPVLMQKLLASLLGGFLIKFYSFSKFKKTFEHICSQPLAEEELSIYWQLLQHNEGTAVMPKLIRYMQERKEFRSRWVGALENNGLPMRLIDGIADPISGAHMADRYKSLIANADVIELEGVGHYPQVEAPQQVIFAALDFWKMHAIIAQ</sequence>
<dbReference type="GO" id="GO:0047372">
    <property type="term" value="F:monoacylglycerol lipase activity"/>
    <property type="evidence" value="ECO:0007669"/>
    <property type="project" value="TreeGrafter"/>
</dbReference>
<feature type="domain" description="AB hydrolase-1" evidence="1">
    <location>
        <begin position="63"/>
        <end position="311"/>
    </location>
</feature>
<dbReference type="PRINTS" id="PR00412">
    <property type="entry name" value="EPOXHYDRLASE"/>
</dbReference>
<protein>
    <submittedName>
        <fullName evidence="2">Epoxide hydrolase family protein</fullName>
    </submittedName>
</protein>
<dbReference type="KEGG" id="oai:OLEAN_C01700"/>
<dbReference type="GO" id="GO:0016020">
    <property type="term" value="C:membrane"/>
    <property type="evidence" value="ECO:0007669"/>
    <property type="project" value="TreeGrafter"/>
</dbReference>
<evidence type="ECO:0000259" key="1">
    <source>
        <dbReference type="Pfam" id="PF00561"/>
    </source>
</evidence>
<dbReference type="InterPro" id="IPR050266">
    <property type="entry name" value="AB_hydrolase_sf"/>
</dbReference>
<evidence type="ECO:0000313" key="3">
    <source>
        <dbReference type="Proteomes" id="UP000032749"/>
    </source>
</evidence>
<dbReference type="HOGENOM" id="CLU_020336_3_0_6"/>
<dbReference type="PANTHER" id="PTHR43798:SF33">
    <property type="entry name" value="HYDROLASE, PUTATIVE (AFU_ORTHOLOGUE AFUA_2G14860)-RELATED"/>
    <property type="match status" value="1"/>
</dbReference>
<gene>
    <name evidence="2" type="ORF">OLEAN_C01700</name>
</gene>
<dbReference type="InterPro" id="IPR000639">
    <property type="entry name" value="Epox_hydrolase-like"/>
</dbReference>
<proteinExistence type="predicted"/>
<dbReference type="PATRIC" id="fig|698738.3.peg.174"/>
<dbReference type="InterPro" id="IPR000073">
    <property type="entry name" value="AB_hydrolase_1"/>
</dbReference>
<evidence type="ECO:0000313" key="2">
    <source>
        <dbReference type="EMBL" id="CCK74346.1"/>
    </source>
</evidence>
<dbReference type="PANTHER" id="PTHR43798">
    <property type="entry name" value="MONOACYLGLYCEROL LIPASE"/>
    <property type="match status" value="1"/>
</dbReference>
<name>R4YJC8_OLEAN</name>
<dbReference type="SUPFAM" id="SSF53474">
    <property type="entry name" value="alpha/beta-Hydrolases"/>
    <property type="match status" value="1"/>
</dbReference>